<keyword evidence="7 10" id="KW-0472">Membrane</keyword>
<dbReference type="EMBL" id="RQTK01000642">
    <property type="protein sequence ID" value="RUS76711.1"/>
    <property type="molecule type" value="Genomic_DNA"/>
</dbReference>
<comment type="caution">
    <text evidence="11">The sequence shown here is derived from an EMBL/GenBank/DDBJ whole genome shotgun (WGS) entry which is preliminary data.</text>
</comment>
<evidence type="ECO:0000256" key="7">
    <source>
        <dbReference type="ARBA" id="ARBA00023136"/>
    </source>
</evidence>
<evidence type="ECO:0000313" key="12">
    <source>
        <dbReference type="Proteomes" id="UP000271974"/>
    </source>
</evidence>
<keyword evidence="12" id="KW-1185">Reference proteome</keyword>
<keyword evidence="8" id="KW-0458">Lysosome</keyword>
<dbReference type="GO" id="GO:0072665">
    <property type="term" value="P:protein localization to vacuole"/>
    <property type="evidence" value="ECO:0007669"/>
    <property type="project" value="TreeGrafter"/>
</dbReference>
<evidence type="ECO:0000256" key="8">
    <source>
        <dbReference type="ARBA" id="ARBA00023228"/>
    </source>
</evidence>
<dbReference type="GO" id="GO:0031419">
    <property type="term" value="F:cobalamin binding"/>
    <property type="evidence" value="ECO:0007669"/>
    <property type="project" value="UniProtKB-KW"/>
</dbReference>
<keyword evidence="5 10" id="KW-0812">Transmembrane</keyword>
<keyword evidence="4" id="KW-0846">Cobalamin</keyword>
<dbReference type="PANTHER" id="PTHR16130">
    <property type="entry name" value="LYSOSOMAL COBALAMIN TRANSPORTER-RELATED"/>
    <property type="match status" value="1"/>
</dbReference>
<dbReference type="Proteomes" id="UP000271974">
    <property type="component" value="Unassembled WGS sequence"/>
</dbReference>
<protein>
    <recommendedName>
        <fullName evidence="13">Lysosomal cobalamin transporter</fullName>
    </recommendedName>
</protein>
<dbReference type="PANTHER" id="PTHR16130:SF2">
    <property type="entry name" value="LYSOSOMAL COBALAMIN TRANSPORT ESCORT PROTEIN LMBD1"/>
    <property type="match status" value="1"/>
</dbReference>
<name>A0A3S1B079_ELYCH</name>
<reference evidence="11 12" key="1">
    <citation type="submission" date="2019-01" db="EMBL/GenBank/DDBJ databases">
        <title>A draft genome assembly of the solar-powered sea slug Elysia chlorotica.</title>
        <authorList>
            <person name="Cai H."/>
            <person name="Li Q."/>
            <person name="Fang X."/>
            <person name="Li J."/>
            <person name="Curtis N.E."/>
            <person name="Altenburger A."/>
            <person name="Shibata T."/>
            <person name="Feng M."/>
            <person name="Maeda T."/>
            <person name="Schwartz J.A."/>
            <person name="Shigenobu S."/>
            <person name="Lundholm N."/>
            <person name="Nishiyama T."/>
            <person name="Yang H."/>
            <person name="Hasebe M."/>
            <person name="Li S."/>
            <person name="Pierce S.K."/>
            <person name="Wang J."/>
        </authorList>
    </citation>
    <scope>NUCLEOTIDE SEQUENCE [LARGE SCALE GENOMIC DNA]</scope>
    <source>
        <strain evidence="11">EC2010</strain>
        <tissue evidence="11">Whole organism of an adult</tissue>
    </source>
</reference>
<sequence>MAVSGAVIAAGWIPFIVVLVLIFLFSGFYVRYFMHKYDSEIVITVSAIIALSVTLITSALVPVDIFLVSYMKDHDGSFKDWAQNKTVRDDLEHTVLVTYYVFYGIIAFFLFLLLPFMYFFYEEKDENSTCKARCYASLKYCVVCVIIAVVFLLIGALVPGRTSPKSNSTEWEKIDFLLHDMTQTSNLKTSYLKTN</sequence>
<keyword evidence="3" id="KW-0813">Transport</keyword>
<accession>A0A3S1B079</accession>
<dbReference type="AlphaFoldDB" id="A0A3S1B079"/>
<dbReference type="GO" id="GO:0005765">
    <property type="term" value="C:lysosomal membrane"/>
    <property type="evidence" value="ECO:0007669"/>
    <property type="project" value="UniProtKB-SubCell"/>
</dbReference>
<keyword evidence="6 10" id="KW-1133">Transmembrane helix</keyword>
<evidence type="ECO:0000313" key="11">
    <source>
        <dbReference type="EMBL" id="RUS76711.1"/>
    </source>
</evidence>
<evidence type="ECO:0000256" key="5">
    <source>
        <dbReference type="ARBA" id="ARBA00022692"/>
    </source>
</evidence>
<comment type="subcellular location">
    <subcellularLocation>
        <location evidence="1">Lysosome membrane</location>
        <topology evidence="1">Multi-pass membrane protein</topology>
    </subcellularLocation>
</comment>
<organism evidence="11 12">
    <name type="scientific">Elysia chlorotica</name>
    <name type="common">Eastern emerald elysia</name>
    <name type="synonym">Sea slug</name>
    <dbReference type="NCBI Taxonomy" id="188477"/>
    <lineage>
        <taxon>Eukaryota</taxon>
        <taxon>Metazoa</taxon>
        <taxon>Spiralia</taxon>
        <taxon>Lophotrochozoa</taxon>
        <taxon>Mollusca</taxon>
        <taxon>Gastropoda</taxon>
        <taxon>Heterobranchia</taxon>
        <taxon>Euthyneura</taxon>
        <taxon>Panpulmonata</taxon>
        <taxon>Sacoglossa</taxon>
        <taxon>Placobranchoidea</taxon>
        <taxon>Plakobranchidae</taxon>
        <taxon>Elysia</taxon>
    </lineage>
</organism>
<evidence type="ECO:0000256" key="1">
    <source>
        <dbReference type="ARBA" id="ARBA00004155"/>
    </source>
</evidence>
<dbReference type="STRING" id="188477.A0A3S1B079"/>
<gene>
    <name evidence="11" type="ORF">EGW08_015538</name>
</gene>
<comment type="similarity">
    <text evidence="2">Belongs to the LIMR family. LMBRD1 subfamily.</text>
</comment>
<evidence type="ECO:0000256" key="3">
    <source>
        <dbReference type="ARBA" id="ARBA00022448"/>
    </source>
</evidence>
<feature type="transmembrane region" description="Helical" evidence="10">
    <location>
        <begin position="100"/>
        <end position="120"/>
    </location>
</feature>
<evidence type="ECO:0000256" key="9">
    <source>
        <dbReference type="ARBA" id="ARBA00023285"/>
    </source>
</evidence>
<dbReference type="InterPro" id="IPR006876">
    <property type="entry name" value="LMBR1-like_membr_prot"/>
</dbReference>
<dbReference type="InterPro" id="IPR050854">
    <property type="entry name" value="LMBD1_LysCbl_Transport"/>
</dbReference>
<dbReference type="Pfam" id="PF04791">
    <property type="entry name" value="LMBR1"/>
    <property type="match status" value="1"/>
</dbReference>
<proteinExistence type="inferred from homology"/>
<evidence type="ECO:0000256" key="4">
    <source>
        <dbReference type="ARBA" id="ARBA00022628"/>
    </source>
</evidence>
<feature type="transmembrane region" description="Helical" evidence="10">
    <location>
        <begin position="41"/>
        <end position="61"/>
    </location>
</feature>
<dbReference type="OrthoDB" id="73273at2759"/>
<evidence type="ECO:0000256" key="10">
    <source>
        <dbReference type="SAM" id="Phobius"/>
    </source>
</evidence>
<evidence type="ECO:0008006" key="13">
    <source>
        <dbReference type="Google" id="ProtNLM"/>
    </source>
</evidence>
<evidence type="ECO:0000256" key="2">
    <source>
        <dbReference type="ARBA" id="ARBA00009901"/>
    </source>
</evidence>
<evidence type="ECO:0000256" key="6">
    <source>
        <dbReference type="ARBA" id="ARBA00022989"/>
    </source>
</evidence>
<feature type="transmembrane region" description="Helical" evidence="10">
    <location>
        <begin position="6"/>
        <end position="29"/>
    </location>
</feature>
<keyword evidence="9" id="KW-0170">Cobalt</keyword>
<feature type="transmembrane region" description="Helical" evidence="10">
    <location>
        <begin position="140"/>
        <end position="158"/>
    </location>
</feature>